<dbReference type="InterPro" id="IPR001878">
    <property type="entry name" value="Znf_CCHC"/>
</dbReference>
<dbReference type="Gene3D" id="2.40.70.10">
    <property type="entry name" value="Acid Proteases"/>
    <property type="match status" value="1"/>
</dbReference>
<sequence length="914" mass="106240">MEETIKQFMDMMKEMKRGQDEMKEEMKQGQDAIKEEMKQGQDAIKEEMKQGQDAIKEIKQCQDEMKSEVTRQLQDQGNKMDQQVSEILTNMKTEMHTRFEYMEKVVEETVEEFKNEVDKEITDMKNGLVDVKKEIDILKRKCESQKSGTVKVEEDYRHSSKIKPPTYDGKTSWQTYMKQFEAAANVNNWSESEKATALVVSLRGDALEILQTLNEDQHKNYEDLVLQLEMRFGDKHLQQVYQAQLKGRNQRINENLQQYEADIARLVYLAYPTAPRDFIEQLAVQVFIDGIRDCETQQALRLARCKKLNEVLAYALEFEAAKQASRGHTRIRQIRTRTPEREYRSNNTYTRSNFKDDVENLRQNIKDIQTSLENIVEQADRRNQTTSFRRKVPLECWNCGEKGHIRPRCPRLGSEQAPLARFYQAPLSKIKVSRLRNDGTSLVVYGKVCGRDCQMVIDTGSYHTIVKPNILAHCKMTPTTNNFILETAGGETLPVIGVHEAEFQLGRTVFRHQVFVANITDDVLMGLELMKKHGFQLNLQERSIKTGHDEIIISMPRSDEKVRRITLTEDVILPAWSESIVMVNLEPGEEDGQVELIEPDLDEDIVKKGLLVAKTLTQRKNNTVPVRLVNLKNCDQKLKNGDVLEFGSHCRRTAVVNDDNWETKKLAEEQQKDEDIKPFIAWKEEGTRPEWKDISNKSTTLKGYWAIWDSLIVEDGILKRLWENTDGKEIRKQIVLPRARVNEVLQEVHGGVGGGHFGVNKTLNKVRERFYWLRSRADVEDWCRRCAECAKRADDTVEDYSLKLATRIDAIHDEARKKLQFESDRLKTRYDARSNNSGYQAGDEVWLYNPARKKGRSPKLQKTWEGPYTVIKRINDLVYRIQRGPRAKMKVVHLDRLAPYRRPHEELVDRDDHL</sequence>
<dbReference type="Pfam" id="PF17921">
    <property type="entry name" value="Integrase_H2C2"/>
    <property type="match status" value="1"/>
</dbReference>
<dbReference type="InterPro" id="IPR021109">
    <property type="entry name" value="Peptidase_aspartic_dom_sf"/>
</dbReference>
<dbReference type="Pfam" id="PF13975">
    <property type="entry name" value="gag-asp_proteas"/>
    <property type="match status" value="1"/>
</dbReference>
<dbReference type="InterPro" id="IPR048270">
    <property type="entry name" value="PNMA_C"/>
</dbReference>
<feature type="coiled-coil region" evidence="2">
    <location>
        <begin position="5"/>
        <end position="64"/>
    </location>
</feature>
<dbReference type="SUPFAM" id="SSF50630">
    <property type="entry name" value="Acid proteases"/>
    <property type="match status" value="1"/>
</dbReference>
<keyword evidence="1" id="KW-0862">Zinc</keyword>
<dbReference type="InterPro" id="IPR036875">
    <property type="entry name" value="Znf_CCHC_sf"/>
</dbReference>
<evidence type="ECO:0000313" key="5">
    <source>
        <dbReference type="Proteomes" id="UP001162164"/>
    </source>
</evidence>
<keyword evidence="5" id="KW-1185">Reference proteome</keyword>
<organism evidence="4 5">
    <name type="scientific">Molorchus minor</name>
    <dbReference type="NCBI Taxonomy" id="1323400"/>
    <lineage>
        <taxon>Eukaryota</taxon>
        <taxon>Metazoa</taxon>
        <taxon>Ecdysozoa</taxon>
        <taxon>Arthropoda</taxon>
        <taxon>Hexapoda</taxon>
        <taxon>Insecta</taxon>
        <taxon>Pterygota</taxon>
        <taxon>Neoptera</taxon>
        <taxon>Endopterygota</taxon>
        <taxon>Coleoptera</taxon>
        <taxon>Polyphaga</taxon>
        <taxon>Cucujiformia</taxon>
        <taxon>Chrysomeloidea</taxon>
        <taxon>Cerambycidae</taxon>
        <taxon>Lamiinae</taxon>
        <taxon>Monochamini</taxon>
        <taxon>Molorchus</taxon>
    </lineage>
</organism>
<evidence type="ECO:0000256" key="2">
    <source>
        <dbReference type="SAM" id="Coils"/>
    </source>
</evidence>
<accession>A0ABQ9K375</accession>
<dbReference type="EMBL" id="JAPWTJ010000020">
    <property type="protein sequence ID" value="KAJ8985060.1"/>
    <property type="molecule type" value="Genomic_DNA"/>
</dbReference>
<keyword evidence="1" id="KW-0863">Zinc-finger</keyword>
<dbReference type="PANTHER" id="PTHR45823:SF1">
    <property type="entry name" value="T-SNARE COILED-COIL HOMOLOGY DOMAIN-CONTAINING PROTEIN"/>
    <property type="match status" value="1"/>
</dbReference>
<dbReference type="Proteomes" id="UP001162164">
    <property type="component" value="Unassembled WGS sequence"/>
</dbReference>
<dbReference type="Gene3D" id="1.10.340.70">
    <property type="match status" value="1"/>
</dbReference>
<dbReference type="PROSITE" id="PS50158">
    <property type="entry name" value="ZF_CCHC"/>
    <property type="match status" value="1"/>
</dbReference>
<proteinExistence type="predicted"/>
<dbReference type="Pfam" id="PF14893">
    <property type="entry name" value="PNMA"/>
    <property type="match status" value="1"/>
</dbReference>
<evidence type="ECO:0000313" key="4">
    <source>
        <dbReference type="EMBL" id="KAJ8985060.1"/>
    </source>
</evidence>
<gene>
    <name evidence="4" type="ORF">NQ317_019743</name>
</gene>
<comment type="caution">
    <text evidence="4">The sequence shown here is derived from an EMBL/GenBank/DDBJ whole genome shotgun (WGS) entry which is preliminary data.</text>
</comment>
<dbReference type="SUPFAM" id="SSF57756">
    <property type="entry name" value="Retrovirus zinc finger-like domains"/>
    <property type="match status" value="1"/>
</dbReference>
<dbReference type="InterPro" id="IPR054465">
    <property type="entry name" value="Integrase_p58-like_C"/>
</dbReference>
<dbReference type="CDD" id="cd00303">
    <property type="entry name" value="retropepsin_like"/>
    <property type="match status" value="1"/>
</dbReference>
<evidence type="ECO:0000259" key="3">
    <source>
        <dbReference type="PROSITE" id="PS50158"/>
    </source>
</evidence>
<feature type="coiled-coil region" evidence="2">
    <location>
        <begin position="242"/>
        <end position="269"/>
    </location>
</feature>
<dbReference type="PANTHER" id="PTHR45823">
    <property type="entry name" value="T-SNARE COILED-COIL HOMOLOGY DOMAIN-CONTAINING PROTEIN"/>
    <property type="match status" value="1"/>
</dbReference>
<dbReference type="InterPro" id="IPR041588">
    <property type="entry name" value="Integrase_H2C2"/>
</dbReference>
<keyword evidence="2" id="KW-0175">Coiled coil</keyword>
<evidence type="ECO:0000256" key="1">
    <source>
        <dbReference type="PROSITE-ProRule" id="PRU00047"/>
    </source>
</evidence>
<protein>
    <recommendedName>
        <fullName evidence="3">CCHC-type domain-containing protein</fullName>
    </recommendedName>
</protein>
<dbReference type="Pfam" id="PF22938">
    <property type="entry name" value="Integrase_p58_C"/>
    <property type="match status" value="1"/>
</dbReference>
<reference evidence="4" key="1">
    <citation type="journal article" date="2023" name="Insect Mol. Biol.">
        <title>Genome sequencing provides insights into the evolution of gene families encoding plant cell wall-degrading enzymes in longhorned beetles.</title>
        <authorList>
            <person name="Shin N.R."/>
            <person name="Okamura Y."/>
            <person name="Kirsch R."/>
            <person name="Pauchet Y."/>
        </authorList>
    </citation>
    <scope>NUCLEOTIDE SEQUENCE</scope>
    <source>
        <strain evidence="4">MMC_N1</strain>
    </source>
</reference>
<keyword evidence="1" id="KW-0479">Metal-binding</keyword>
<feature type="coiled-coil region" evidence="2">
    <location>
        <begin position="351"/>
        <end position="378"/>
    </location>
</feature>
<dbReference type="SMART" id="SM00343">
    <property type="entry name" value="ZnF_C2HC"/>
    <property type="match status" value="1"/>
</dbReference>
<name>A0ABQ9K375_9CUCU</name>
<feature type="domain" description="CCHC-type" evidence="3">
    <location>
        <begin position="396"/>
        <end position="411"/>
    </location>
</feature>